<proteinExistence type="predicted"/>
<feature type="region of interest" description="Disordered" evidence="1">
    <location>
        <begin position="397"/>
        <end position="435"/>
    </location>
</feature>
<feature type="region of interest" description="Disordered" evidence="1">
    <location>
        <begin position="174"/>
        <end position="195"/>
    </location>
</feature>
<reference evidence="3" key="1">
    <citation type="submission" date="2023-03" db="EMBL/GenBank/DDBJ databases">
        <title>Complete genome of Cladonia borealis.</title>
        <authorList>
            <person name="Park H."/>
        </authorList>
    </citation>
    <scope>NUCLEOTIDE SEQUENCE</scope>
    <source>
        <strain evidence="3">ANT050790</strain>
    </source>
</reference>
<dbReference type="AlphaFoldDB" id="A0AA39QV18"/>
<dbReference type="EMBL" id="JAFEKC020000018">
    <property type="protein sequence ID" value="KAK0509703.1"/>
    <property type="molecule type" value="Genomic_DNA"/>
</dbReference>
<accession>A0AA39QV18</accession>
<name>A0AA39QV18_9LECA</name>
<evidence type="ECO:0000313" key="3">
    <source>
        <dbReference type="EMBL" id="KAK0509703.1"/>
    </source>
</evidence>
<dbReference type="Pfam" id="PF12697">
    <property type="entry name" value="Abhydrolase_6"/>
    <property type="match status" value="1"/>
</dbReference>
<dbReference type="Proteomes" id="UP001166286">
    <property type="component" value="Unassembled WGS sequence"/>
</dbReference>
<evidence type="ECO:0000256" key="1">
    <source>
        <dbReference type="SAM" id="MobiDB-lite"/>
    </source>
</evidence>
<dbReference type="SUPFAM" id="SSF53474">
    <property type="entry name" value="alpha/beta-Hydrolases"/>
    <property type="match status" value="1"/>
</dbReference>
<evidence type="ECO:0000259" key="2">
    <source>
        <dbReference type="Pfam" id="PF12697"/>
    </source>
</evidence>
<gene>
    <name evidence="3" type="ORF">JMJ35_008097</name>
</gene>
<sequence length="435" mass="49537">MSTLNFRIKEHTVEGQYIREYRRALLESPEDTLYLSVKQYTPLDGSHRRPGAVTIIGAHANAFPKELYEPLWDHLYDTLKSQGQAIAGIWIADVAHQGKSGVLNERKLGNDPSWADHPRDLLHIINHFRKEMPRPLVGIGHSMGGNHLVNLSYMHPSLFSSLVLIDPVIHYTRSSAPSDDSVSSSNAQSSTFRRDRWNSSAEATASLKRHPFYQTWDPRVLELWVKYGLRRLPTALYPLDSDDSEDSDSDDGPVTLTTTKHQEVFTFLRPKFTGKDTKGRPRVNRRTHPDLDFSVKDDYPFYRPEPSRTFENLQSLRPSVLYVFGGKSELSNPEWRKAKMDRTGTGVGGSGGAKEGRVKEVLFEDLGHLIPMIGPKRTAKAAGEWLAEDLERWQEEEEEFQEEWDSKSRLEKTTVSKEWERNIGGNPRGKGTQKL</sequence>
<comment type="caution">
    <text evidence="3">The sequence shown here is derived from an EMBL/GenBank/DDBJ whole genome shotgun (WGS) entry which is preliminary data.</text>
</comment>
<dbReference type="InterPro" id="IPR029058">
    <property type="entry name" value="AB_hydrolase_fold"/>
</dbReference>
<feature type="compositionally biased region" description="Low complexity" evidence="1">
    <location>
        <begin position="174"/>
        <end position="190"/>
    </location>
</feature>
<dbReference type="InterPro" id="IPR000073">
    <property type="entry name" value="AB_hydrolase_1"/>
</dbReference>
<feature type="compositionally biased region" description="Basic and acidic residues" evidence="1">
    <location>
        <begin position="404"/>
        <end position="421"/>
    </location>
</feature>
<evidence type="ECO:0000313" key="4">
    <source>
        <dbReference type="Proteomes" id="UP001166286"/>
    </source>
</evidence>
<feature type="domain" description="AB hydrolase-1" evidence="2">
    <location>
        <begin position="72"/>
        <end position="380"/>
    </location>
</feature>
<keyword evidence="4" id="KW-1185">Reference proteome</keyword>
<dbReference type="Gene3D" id="3.40.50.1820">
    <property type="entry name" value="alpha/beta hydrolase"/>
    <property type="match status" value="1"/>
</dbReference>
<protein>
    <recommendedName>
        <fullName evidence="2">AB hydrolase-1 domain-containing protein</fullName>
    </recommendedName>
</protein>
<organism evidence="3 4">
    <name type="scientific">Cladonia borealis</name>
    <dbReference type="NCBI Taxonomy" id="184061"/>
    <lineage>
        <taxon>Eukaryota</taxon>
        <taxon>Fungi</taxon>
        <taxon>Dikarya</taxon>
        <taxon>Ascomycota</taxon>
        <taxon>Pezizomycotina</taxon>
        <taxon>Lecanoromycetes</taxon>
        <taxon>OSLEUM clade</taxon>
        <taxon>Lecanoromycetidae</taxon>
        <taxon>Lecanorales</taxon>
        <taxon>Lecanorineae</taxon>
        <taxon>Cladoniaceae</taxon>
        <taxon>Cladonia</taxon>
    </lineage>
</organism>